<dbReference type="PANTHER" id="PTHR45817">
    <property type="entry name" value="LYSYL OXIDASE-LIKE-RELATED"/>
    <property type="match status" value="1"/>
</dbReference>
<keyword evidence="9 22" id="KW-0732">Signal</keyword>
<evidence type="ECO:0000256" key="14">
    <source>
        <dbReference type="ARBA" id="ARBA00023008"/>
    </source>
</evidence>
<evidence type="ECO:0000256" key="18">
    <source>
        <dbReference type="ARBA" id="ARBA00038869"/>
    </source>
</evidence>
<evidence type="ECO:0000256" key="7">
    <source>
        <dbReference type="ARBA" id="ARBA00022692"/>
    </source>
</evidence>
<keyword evidence="13" id="KW-0560">Oxidoreductase</keyword>
<dbReference type="AlphaFoldDB" id="A0A833VZT1"/>
<dbReference type="SUPFAM" id="SSF56487">
    <property type="entry name" value="SRCR-like"/>
    <property type="match status" value="2"/>
</dbReference>
<proteinExistence type="inferred from homology"/>
<keyword evidence="25" id="KW-1185">Reference proteome</keyword>
<evidence type="ECO:0000256" key="10">
    <source>
        <dbReference type="ARBA" id="ARBA00022737"/>
    </source>
</evidence>
<comment type="catalytic activity">
    <reaction evidence="19">
        <text>L-lysyl-[protein] + O2 + H2O = (S)-2-amino-6-oxohexanoyl-[protein] + H2O2 + NH4(+)</text>
        <dbReference type="Rhea" id="RHEA:24544"/>
        <dbReference type="Rhea" id="RHEA-COMP:9752"/>
        <dbReference type="Rhea" id="RHEA-COMP:12448"/>
        <dbReference type="ChEBI" id="CHEBI:15377"/>
        <dbReference type="ChEBI" id="CHEBI:15379"/>
        <dbReference type="ChEBI" id="CHEBI:16240"/>
        <dbReference type="ChEBI" id="CHEBI:28938"/>
        <dbReference type="ChEBI" id="CHEBI:29969"/>
        <dbReference type="ChEBI" id="CHEBI:131803"/>
        <dbReference type="EC" id="1.4.3.13"/>
    </reaction>
</comment>
<evidence type="ECO:0000256" key="16">
    <source>
        <dbReference type="ARBA" id="ARBA00023157"/>
    </source>
</evidence>
<feature type="region of interest" description="Disordered" evidence="21">
    <location>
        <begin position="115"/>
        <end position="135"/>
    </location>
</feature>
<dbReference type="GO" id="GO:0005615">
    <property type="term" value="C:extracellular space"/>
    <property type="evidence" value="ECO:0007669"/>
    <property type="project" value="TreeGrafter"/>
</dbReference>
<evidence type="ECO:0000313" key="25">
    <source>
        <dbReference type="Proteomes" id="UP000655588"/>
    </source>
</evidence>
<name>A0A833VZT1_9HYME</name>
<dbReference type="SMART" id="SM00202">
    <property type="entry name" value="SR"/>
    <property type="match status" value="2"/>
</dbReference>
<evidence type="ECO:0000256" key="21">
    <source>
        <dbReference type="SAM" id="MobiDB-lite"/>
    </source>
</evidence>
<dbReference type="GO" id="GO:0004720">
    <property type="term" value="F:protein-lysine 6-oxidase activity"/>
    <property type="evidence" value="ECO:0007669"/>
    <property type="project" value="UniProtKB-EC"/>
</dbReference>
<evidence type="ECO:0000256" key="13">
    <source>
        <dbReference type="ARBA" id="ARBA00023002"/>
    </source>
</evidence>
<evidence type="ECO:0000313" key="24">
    <source>
        <dbReference type="EMBL" id="KAF3429235.1"/>
    </source>
</evidence>
<keyword evidence="17" id="KW-0325">Glycoprotein</keyword>
<comment type="caution">
    <text evidence="24">The sequence shown here is derived from an EMBL/GenBank/DDBJ whole genome shotgun (WGS) entry which is preliminary data.</text>
</comment>
<keyword evidence="5" id="KW-0886">LTQ</keyword>
<keyword evidence="6" id="KW-0964">Secreted</keyword>
<evidence type="ECO:0000259" key="23">
    <source>
        <dbReference type="PROSITE" id="PS50287"/>
    </source>
</evidence>
<evidence type="ECO:0000256" key="3">
    <source>
        <dbReference type="ARBA" id="ARBA00004239"/>
    </source>
</evidence>
<dbReference type="EC" id="1.4.3.13" evidence="18"/>
<comment type="cofactor">
    <cofactor evidence="1">
        <name>Cu cation</name>
        <dbReference type="ChEBI" id="CHEBI:23378"/>
    </cofactor>
</comment>
<dbReference type="FunFam" id="3.10.250.10:FF:000016">
    <property type="entry name" value="Scavenger receptor cysteine-rich protein type 12"/>
    <property type="match status" value="1"/>
</dbReference>
<accession>A0A833VZT1</accession>
<sequence length="458" mass="51054">MNGMVLVVGFLMTLTLADVCAESNSTSNKVREKKARIVEKLKRDFRKLKKQDGAVKLVGGENGGHEGRYWMDNVYCDGSEDELSKCRFDGWGASDCGGGEAAGVICTRDQQYGANEGNKGMAERKPKTKPEKRRVKDIHQQGVAIRLVGGRVYSEGRVEVKLGNSDWGVVCGDGWSLFEAAVVCRQLGLGYASDAVQANFFGGQRTPVAISGVQCHGGEDGLIDCLHDRLLDCPGTIENVASVVCLRDMPDLVFDHIELMRTAHLEDRQLYWLQCAMEENCVASQAYKIQKESDNWHLETRRLLRFTARILNAGTADFRPSVPKHLWEWHMCHMHYHSMEVFATFDVLDQNGTRLAEGHKASFCLEDNQCLPGVEPRYKCANYGDQGISVNCSDVYKHNIDCQWVDISELAPGEYIFKVAVNPEFKVGEMSFDNNAAICRLLYTESFAAVHGCVMGRP</sequence>
<feature type="disulfide bond" evidence="20">
    <location>
        <begin position="76"/>
        <end position="86"/>
    </location>
</feature>
<dbReference type="InterPro" id="IPR036772">
    <property type="entry name" value="SRCR-like_dom_sf"/>
</dbReference>
<keyword evidence="8" id="KW-0479">Metal-binding</keyword>
<evidence type="ECO:0000256" key="8">
    <source>
        <dbReference type="ARBA" id="ARBA00022723"/>
    </source>
</evidence>
<dbReference type="EMBL" id="WNWW01000168">
    <property type="protein sequence ID" value="KAF3429235.1"/>
    <property type="molecule type" value="Genomic_DNA"/>
</dbReference>
<evidence type="ECO:0000256" key="5">
    <source>
        <dbReference type="ARBA" id="ARBA00022477"/>
    </source>
</evidence>
<evidence type="ECO:0000256" key="12">
    <source>
        <dbReference type="ARBA" id="ARBA00022989"/>
    </source>
</evidence>
<feature type="signal peptide" evidence="22">
    <location>
        <begin position="1"/>
        <end position="21"/>
    </location>
</feature>
<feature type="disulfide bond" evidence="20">
    <location>
        <begin position="184"/>
        <end position="245"/>
    </location>
</feature>
<dbReference type="Proteomes" id="UP000655588">
    <property type="component" value="Unassembled WGS sequence"/>
</dbReference>
<feature type="domain" description="SRCR" evidence="23">
    <location>
        <begin position="67"/>
        <end position="107"/>
    </location>
</feature>
<keyword evidence="7" id="KW-0812">Transmembrane</keyword>
<evidence type="ECO:0000256" key="20">
    <source>
        <dbReference type="PROSITE-ProRule" id="PRU00196"/>
    </source>
</evidence>
<dbReference type="PRINTS" id="PR00074">
    <property type="entry name" value="LYSYLOXIDASE"/>
</dbReference>
<feature type="chain" id="PRO_5032664884" description="protein-lysine 6-oxidase" evidence="22">
    <location>
        <begin position="22"/>
        <end position="458"/>
    </location>
</feature>
<dbReference type="InterPro" id="IPR050912">
    <property type="entry name" value="LOX-like_protein"/>
</dbReference>
<evidence type="ECO:0000256" key="11">
    <source>
        <dbReference type="ARBA" id="ARBA00022772"/>
    </source>
</evidence>
<dbReference type="InterPro" id="IPR001190">
    <property type="entry name" value="SRCR"/>
</dbReference>
<keyword evidence="10" id="KW-0677">Repeat</keyword>
<evidence type="ECO:0000256" key="19">
    <source>
        <dbReference type="ARBA" id="ARBA00047861"/>
    </source>
</evidence>
<evidence type="ECO:0000256" key="9">
    <source>
        <dbReference type="ARBA" id="ARBA00022729"/>
    </source>
</evidence>
<evidence type="ECO:0000256" key="6">
    <source>
        <dbReference type="ARBA" id="ARBA00022525"/>
    </source>
</evidence>
<gene>
    <name evidence="24" type="ORF">E2986_11911</name>
</gene>
<feature type="disulfide bond" evidence="20">
    <location>
        <begin position="215"/>
        <end position="225"/>
    </location>
</feature>
<feature type="domain" description="SRCR" evidence="23">
    <location>
        <begin position="145"/>
        <end position="246"/>
    </location>
</feature>
<reference evidence="24" key="1">
    <citation type="submission" date="2019-11" db="EMBL/GenBank/DDBJ databases">
        <title>The nuclear and mitochondrial genomes of Frieseomelitta varia - a highly eusocial stingless bee (Meliponini) with a permanently sterile worker caste.</title>
        <authorList>
            <person name="Freitas F.C.P."/>
            <person name="Lourenco A.P."/>
            <person name="Nunes F.M.F."/>
            <person name="Paschoal A.R."/>
            <person name="Abreu F.C.P."/>
            <person name="Barbin F.O."/>
            <person name="Bataglia L."/>
            <person name="Cardoso-Junior C.A.M."/>
            <person name="Cervoni M.S."/>
            <person name="Silva S.R."/>
            <person name="Dalarmi F."/>
            <person name="Del Lama M.A."/>
            <person name="Depintor T.S."/>
            <person name="Ferreira K.M."/>
            <person name="Goria P.S."/>
            <person name="Jaskot M.C."/>
            <person name="Lago D.C."/>
            <person name="Luna-Lucena D."/>
            <person name="Moda L.M."/>
            <person name="Nascimento L."/>
            <person name="Pedrino M."/>
            <person name="Rabico F.O."/>
            <person name="Sanches F.C."/>
            <person name="Santos D.E."/>
            <person name="Santos C.G."/>
            <person name="Vieira J."/>
            <person name="Lopes T.F."/>
            <person name="Barchuk A.R."/>
            <person name="Hartfelder K."/>
            <person name="Simoes Z.L.P."/>
            <person name="Bitondi M.M.G."/>
            <person name="Pinheiro D.G."/>
        </authorList>
    </citation>
    <scope>NUCLEOTIDE SEQUENCE</scope>
    <source>
        <strain evidence="24">USP_RPSP 00005682</strain>
        <tissue evidence="24">Whole individual</tissue>
    </source>
</reference>
<dbReference type="Pfam" id="PF00530">
    <property type="entry name" value="SRCR"/>
    <property type="match status" value="2"/>
</dbReference>
<keyword evidence="14" id="KW-0186">Copper</keyword>
<dbReference type="Pfam" id="PF01186">
    <property type="entry name" value="Lysyl_oxidase"/>
    <property type="match status" value="1"/>
</dbReference>
<comment type="similarity">
    <text evidence="4">Belongs to the lysyl oxidase family.</text>
</comment>
<dbReference type="PROSITE" id="PS50287">
    <property type="entry name" value="SRCR_2"/>
    <property type="match status" value="2"/>
</dbReference>
<organism evidence="24 25">
    <name type="scientific">Frieseomelitta varia</name>
    <dbReference type="NCBI Taxonomy" id="561572"/>
    <lineage>
        <taxon>Eukaryota</taxon>
        <taxon>Metazoa</taxon>
        <taxon>Ecdysozoa</taxon>
        <taxon>Arthropoda</taxon>
        <taxon>Hexapoda</taxon>
        <taxon>Insecta</taxon>
        <taxon>Pterygota</taxon>
        <taxon>Neoptera</taxon>
        <taxon>Endopterygota</taxon>
        <taxon>Hymenoptera</taxon>
        <taxon>Apocrita</taxon>
        <taxon>Aculeata</taxon>
        <taxon>Apoidea</taxon>
        <taxon>Anthophila</taxon>
        <taxon>Apidae</taxon>
        <taxon>Frieseomelitta</taxon>
    </lineage>
</organism>
<dbReference type="Gene3D" id="3.10.250.10">
    <property type="entry name" value="SRCR-like domain"/>
    <property type="match status" value="2"/>
</dbReference>
<evidence type="ECO:0000256" key="1">
    <source>
        <dbReference type="ARBA" id="ARBA00001935"/>
    </source>
</evidence>
<evidence type="ECO:0000256" key="17">
    <source>
        <dbReference type="ARBA" id="ARBA00023180"/>
    </source>
</evidence>
<evidence type="ECO:0000256" key="4">
    <source>
        <dbReference type="ARBA" id="ARBA00007492"/>
    </source>
</evidence>
<dbReference type="PRINTS" id="PR00258">
    <property type="entry name" value="SPERACTRCPTR"/>
</dbReference>
<dbReference type="InterPro" id="IPR001695">
    <property type="entry name" value="Lysyl_oxidase"/>
</dbReference>
<keyword evidence="15" id="KW-0472">Membrane</keyword>
<dbReference type="InterPro" id="IPR019828">
    <property type="entry name" value="Lysyl_oxidase_CS"/>
</dbReference>
<dbReference type="PANTHER" id="PTHR45817:SF4">
    <property type="entry name" value="LYSYL OXIDASE-LIKE-RELATED"/>
    <property type="match status" value="1"/>
</dbReference>
<dbReference type="GO" id="GO:0016020">
    <property type="term" value="C:membrane"/>
    <property type="evidence" value="ECO:0007669"/>
    <property type="project" value="UniProtKB-SubCell"/>
</dbReference>
<protein>
    <recommendedName>
        <fullName evidence="18">protein-lysine 6-oxidase</fullName>
        <ecNumber evidence="18">1.4.3.13</ecNumber>
    </recommendedName>
</protein>
<keyword evidence="16 20" id="KW-1015">Disulfide bond</keyword>
<comment type="subcellular location">
    <subcellularLocation>
        <location evidence="2">Membrane</location>
        <topology evidence="2">Single-pass membrane protein</topology>
    </subcellularLocation>
    <subcellularLocation>
        <location evidence="3">Secreted</location>
        <location evidence="3">Extracellular space</location>
    </subcellularLocation>
</comment>
<dbReference type="GO" id="GO:0005507">
    <property type="term" value="F:copper ion binding"/>
    <property type="evidence" value="ECO:0007669"/>
    <property type="project" value="InterPro"/>
</dbReference>
<keyword evidence="11" id="KW-0801">TPQ</keyword>
<evidence type="ECO:0000256" key="22">
    <source>
        <dbReference type="SAM" id="SignalP"/>
    </source>
</evidence>
<evidence type="ECO:0000256" key="2">
    <source>
        <dbReference type="ARBA" id="ARBA00004167"/>
    </source>
</evidence>
<comment type="caution">
    <text evidence="20">Lacks conserved residue(s) required for the propagation of feature annotation.</text>
</comment>
<dbReference type="PROSITE" id="PS00926">
    <property type="entry name" value="LYSYL_OXIDASE"/>
    <property type="match status" value="1"/>
</dbReference>
<keyword evidence="12" id="KW-1133">Transmembrane helix</keyword>
<evidence type="ECO:0000256" key="15">
    <source>
        <dbReference type="ARBA" id="ARBA00023136"/>
    </source>
</evidence>